<dbReference type="HOGENOM" id="CLU_3146614_0_0_9"/>
<feature type="chain" id="PRO_5002685668" evidence="1">
    <location>
        <begin position="20"/>
        <end position="49"/>
    </location>
</feature>
<gene>
    <name evidence="2" type="ORF">RUMTOR_02929</name>
</gene>
<dbReference type="Proteomes" id="UP000003577">
    <property type="component" value="Unassembled WGS sequence"/>
</dbReference>
<evidence type="ECO:0000313" key="2">
    <source>
        <dbReference type="EMBL" id="EDK22917.1"/>
    </source>
</evidence>
<comment type="caution">
    <text evidence="2">The sequence shown here is derived from an EMBL/GenBank/DDBJ whole genome shotgun (WGS) entry which is preliminary data.</text>
</comment>
<organism evidence="2 3">
    <name type="scientific">[Ruminococcus] torques ATCC 27756</name>
    <dbReference type="NCBI Taxonomy" id="411460"/>
    <lineage>
        <taxon>Bacteria</taxon>
        <taxon>Bacillati</taxon>
        <taxon>Bacillota</taxon>
        <taxon>Clostridia</taxon>
        <taxon>Lachnospirales</taxon>
        <taxon>Lachnospiraceae</taxon>
        <taxon>Mediterraneibacter</taxon>
    </lineage>
</organism>
<dbReference type="EMBL" id="AAVP02000062">
    <property type="protein sequence ID" value="EDK22917.1"/>
    <property type="molecule type" value="Genomic_DNA"/>
</dbReference>
<dbReference type="PaxDb" id="411460-RUMTOR_02929"/>
<reference evidence="2 3" key="1">
    <citation type="submission" date="2007-03" db="EMBL/GenBank/DDBJ databases">
        <authorList>
            <person name="Fulton L."/>
            <person name="Clifton S."/>
            <person name="Fulton B."/>
            <person name="Xu J."/>
            <person name="Minx P."/>
            <person name="Pepin K.H."/>
            <person name="Johnson M."/>
            <person name="Thiruvilangam P."/>
            <person name="Bhonagiri V."/>
            <person name="Nash W.E."/>
            <person name="Mardis E.R."/>
            <person name="Wilson R.K."/>
        </authorList>
    </citation>
    <scope>NUCLEOTIDE SEQUENCE [LARGE SCALE GENOMIC DNA]</scope>
    <source>
        <strain evidence="2 3">ATCC 27756</strain>
    </source>
</reference>
<sequence length="49" mass="5582">MAVLLALAMVTQGAMPVFAQMKVRKELRQRQTQKTAKILCKEYLSERTA</sequence>
<name>A5KRN0_9FIRM</name>
<dbReference type="AlphaFoldDB" id="A5KRN0"/>
<feature type="non-terminal residue" evidence="2">
    <location>
        <position position="49"/>
    </location>
</feature>
<evidence type="ECO:0000313" key="3">
    <source>
        <dbReference type="Proteomes" id="UP000003577"/>
    </source>
</evidence>
<protein>
    <submittedName>
        <fullName evidence="2">Uncharacterized protein</fullName>
    </submittedName>
</protein>
<feature type="signal peptide" evidence="1">
    <location>
        <begin position="1"/>
        <end position="19"/>
    </location>
</feature>
<proteinExistence type="predicted"/>
<evidence type="ECO:0000256" key="1">
    <source>
        <dbReference type="SAM" id="SignalP"/>
    </source>
</evidence>
<reference evidence="2 3" key="2">
    <citation type="submission" date="2007-04" db="EMBL/GenBank/DDBJ databases">
        <title>Draft genome sequence of Ruminococcus torques (ATCC 27756).</title>
        <authorList>
            <person name="Sudarsanam P."/>
            <person name="Ley R."/>
            <person name="Guruge J."/>
            <person name="Turnbaugh P.J."/>
            <person name="Mahowald M."/>
            <person name="Liep D."/>
            <person name="Gordon J."/>
        </authorList>
    </citation>
    <scope>NUCLEOTIDE SEQUENCE [LARGE SCALE GENOMIC DNA]</scope>
    <source>
        <strain evidence="2 3">ATCC 27756</strain>
    </source>
</reference>
<accession>A5KRN0</accession>
<keyword evidence="1" id="KW-0732">Signal</keyword>